<gene>
    <name evidence="2" type="ORF">HYN46_14300</name>
</gene>
<sequence length="387" mass="40058">MQFKQPKYDVRNYLRTATVAGILAIASAPSAFAAQFGADVETPARAAWRDNMHQLSVPEGEGCFHASYPSTKWEKVACAAAPGYRSKLSIDHLKALRANQALSSNEQVVAGNGYDFVAQTPSGNVFSKVVGTFPSVTGVTSETGANVPFGSGESDGIIGTNEYTLQLNTNISHTPACGSYTNCLAWVQYVMSTNTPASLTSSTLTNKTEVFVEYWLFDYGTSSRSKCPTGFVNAGPDSTNGFGGAGVDCVQNTPATVVYNGQLPITQMANVSFSGSVAANGNDIATVTYGGQAYSSSVADSKTGMSSGWTQAEYNVVGNAGGSQAQFNAGSTVAVKLALTDGSTAAPTCLAPSTRSGTTGETNNLTLGSTCTVGSGASPYIQFTESN</sequence>
<feature type="signal peptide" evidence="1">
    <location>
        <begin position="1"/>
        <end position="33"/>
    </location>
</feature>
<keyword evidence="3" id="KW-1185">Reference proteome</keyword>
<evidence type="ECO:0000313" key="3">
    <source>
        <dbReference type="Proteomes" id="UP000253940"/>
    </source>
</evidence>
<evidence type="ECO:0000256" key="1">
    <source>
        <dbReference type="SAM" id="SignalP"/>
    </source>
</evidence>
<dbReference type="Proteomes" id="UP000253940">
    <property type="component" value="Chromosome"/>
</dbReference>
<dbReference type="KEGG" id="mbah:HYN46_14300"/>
<proteinExistence type="predicted"/>
<evidence type="ECO:0000313" key="2">
    <source>
        <dbReference type="EMBL" id="AXI04718.1"/>
    </source>
</evidence>
<dbReference type="AlphaFoldDB" id="A0A345PBQ9"/>
<dbReference type="EMBL" id="CP031222">
    <property type="protein sequence ID" value="AXI04718.1"/>
    <property type="molecule type" value="Genomic_DNA"/>
</dbReference>
<evidence type="ECO:0008006" key="4">
    <source>
        <dbReference type="Google" id="ProtNLM"/>
    </source>
</evidence>
<feature type="chain" id="PRO_5016913968" description="Secreted protein" evidence="1">
    <location>
        <begin position="34"/>
        <end position="387"/>
    </location>
</feature>
<dbReference type="OrthoDB" id="574668at2"/>
<accession>A0A345PBQ9</accession>
<dbReference type="RefSeq" id="WP_114900782.1">
    <property type="nucleotide sequence ID" value="NZ_CP031222.1"/>
</dbReference>
<organism evidence="2 3">
    <name type="scientific">Aquirhabdus parva</name>
    <dbReference type="NCBI Taxonomy" id="2283318"/>
    <lineage>
        <taxon>Bacteria</taxon>
        <taxon>Pseudomonadati</taxon>
        <taxon>Pseudomonadota</taxon>
        <taxon>Gammaproteobacteria</taxon>
        <taxon>Moraxellales</taxon>
        <taxon>Moraxellaceae</taxon>
        <taxon>Aquirhabdus</taxon>
    </lineage>
</organism>
<protein>
    <recommendedName>
        <fullName evidence="4">Secreted protein</fullName>
    </recommendedName>
</protein>
<name>A0A345PBQ9_9GAMM</name>
<reference evidence="2 3" key="1">
    <citation type="submission" date="2018-07" db="EMBL/GenBank/DDBJ databases">
        <title>Genome sequencing of Moraxellaceae gen. HYN0046.</title>
        <authorList>
            <person name="Kim M."/>
            <person name="Yi H."/>
        </authorList>
    </citation>
    <scope>NUCLEOTIDE SEQUENCE [LARGE SCALE GENOMIC DNA]</scope>
    <source>
        <strain evidence="2 3">HYN0046</strain>
    </source>
</reference>
<keyword evidence="1" id="KW-0732">Signal</keyword>